<reference evidence="1 2" key="1">
    <citation type="submission" date="2018-08" db="EMBL/GenBank/DDBJ databases">
        <title>Recombination of ecologically and evolutionarily significant loci maintains genetic cohesion in the Pseudomonas syringae species complex.</title>
        <authorList>
            <person name="Dillon M."/>
            <person name="Thakur S."/>
            <person name="Almeida R.N.D."/>
            <person name="Weir B.S."/>
            <person name="Guttman D.S."/>
        </authorList>
    </citation>
    <scope>NUCLEOTIDE SEQUENCE [LARGE SCALE GENOMIC DNA]</scope>
    <source>
        <strain evidence="1 2">ICMP 8902</strain>
    </source>
</reference>
<evidence type="ECO:0000313" key="2">
    <source>
        <dbReference type="Proteomes" id="UP000279372"/>
    </source>
</evidence>
<dbReference type="Proteomes" id="UP000279372">
    <property type="component" value="Unassembled WGS sequence"/>
</dbReference>
<gene>
    <name evidence="1" type="ORF">ALQ33_05537</name>
</gene>
<accession>A0A3M3Z6E8</accession>
<comment type="caution">
    <text evidence="1">The sequence shown here is derived from an EMBL/GenBank/DDBJ whole genome shotgun (WGS) entry which is preliminary data.</text>
</comment>
<protein>
    <submittedName>
        <fullName evidence="1">Uncharacterized protein</fullName>
    </submittedName>
</protein>
<dbReference type="EMBL" id="RBQB01000156">
    <property type="protein sequence ID" value="RMO89809.1"/>
    <property type="molecule type" value="Genomic_DNA"/>
</dbReference>
<organism evidence="1 2">
    <name type="scientific">Pseudomonas syringae pv. philadelphi</name>
    <dbReference type="NCBI Taxonomy" id="251706"/>
    <lineage>
        <taxon>Bacteria</taxon>
        <taxon>Pseudomonadati</taxon>
        <taxon>Pseudomonadota</taxon>
        <taxon>Gammaproteobacteria</taxon>
        <taxon>Pseudomonadales</taxon>
        <taxon>Pseudomonadaceae</taxon>
        <taxon>Pseudomonas</taxon>
    </lineage>
</organism>
<sequence length="606" mass="67320">MSRVHTHTPGLTTLGSAGMALPTIDEIARLGQTETLPDIIFSDRFRCDFNEQETFAQLLAQMHNDCRVDLLAPLDEALVQNYSGYSRVHGIQIFERILGKLNVPALHILRAFDTIYGDELNSYATSNALTEWCRSAPSRPVELLDLTHQHPRAADRYQTLAIAIRCGLAVDEARFTKCALGHLKGDNETQQMAAIKALCGCSFKNGELWTVVVGTMIETLQGTDDEALRSAILKTGLSWLPVGNEAPQSEIEQLIKLACVPASAQIAHTVAYALAYSLPAQGLPIVDHLYARLLEAPLKPETIGALDVALSNSLKHCGGERARSIIEALVLRPAESPKLGHFQMLVQSLRKAPQEVLDQWVISWLRRGDFRLCRELKESLFEVGVDHLFSTDFSPVVLDDWETGFIARKAVATFFYQPGTLASFLASLARSTAGQRSIDLVALIFDPVFLNYPSLAESHFDAIAADPSDAANWTAQAAVSQLKGYLDGLQNIKMLPELKPSEREVQLESERQAEVTARAMRDSWKDSLMADLGGIQRLVLYGNGMVTWHQQRELSATSTQALGNLARAEHPMTSVSYQYRLAREDFLDPQGLRQRLMAYRYEERTR</sequence>
<proteinExistence type="predicted"/>
<name>A0A3M3Z6E8_9PSED</name>
<dbReference type="AlphaFoldDB" id="A0A3M3Z6E8"/>
<evidence type="ECO:0000313" key="1">
    <source>
        <dbReference type="EMBL" id="RMO89809.1"/>
    </source>
</evidence>